<dbReference type="SUPFAM" id="SSF56420">
    <property type="entry name" value="Peptide deformylase"/>
    <property type="match status" value="1"/>
</dbReference>
<dbReference type="PRINTS" id="PR01576">
    <property type="entry name" value="PDEFORMYLASE"/>
</dbReference>
<comment type="catalytic activity">
    <reaction evidence="2">
        <text>N-terminal N-formyl-L-methionyl-[peptide] + H2O = N-terminal L-methionyl-[peptide] + formate</text>
        <dbReference type="Rhea" id="RHEA:24420"/>
        <dbReference type="Rhea" id="RHEA-COMP:10639"/>
        <dbReference type="Rhea" id="RHEA-COMP:10640"/>
        <dbReference type="ChEBI" id="CHEBI:15377"/>
        <dbReference type="ChEBI" id="CHEBI:15740"/>
        <dbReference type="ChEBI" id="CHEBI:49298"/>
        <dbReference type="ChEBI" id="CHEBI:64731"/>
        <dbReference type="EC" id="3.5.1.88"/>
    </reaction>
</comment>
<organism evidence="3 4">
    <name type="scientific">Tateyamaria armeniaca</name>
    <dbReference type="NCBI Taxonomy" id="2518930"/>
    <lineage>
        <taxon>Bacteria</taxon>
        <taxon>Pseudomonadati</taxon>
        <taxon>Pseudomonadota</taxon>
        <taxon>Alphaproteobacteria</taxon>
        <taxon>Rhodobacterales</taxon>
        <taxon>Roseobacteraceae</taxon>
        <taxon>Tateyamaria</taxon>
    </lineage>
</organism>
<dbReference type="InterPro" id="IPR036821">
    <property type="entry name" value="Peptide_deformylase_sf"/>
</dbReference>
<feature type="binding site" evidence="2">
    <location>
        <position position="136"/>
    </location>
    <ligand>
        <name>Fe cation</name>
        <dbReference type="ChEBI" id="CHEBI:24875"/>
    </ligand>
</feature>
<dbReference type="EC" id="3.5.1.88" evidence="2"/>
<dbReference type="NCBIfam" id="NF001159">
    <property type="entry name" value="PRK00150.1-3"/>
    <property type="match status" value="1"/>
</dbReference>
<dbReference type="PANTHER" id="PTHR10458">
    <property type="entry name" value="PEPTIDE DEFORMYLASE"/>
    <property type="match status" value="1"/>
</dbReference>
<dbReference type="Pfam" id="PF01327">
    <property type="entry name" value="Pep_deformylase"/>
    <property type="match status" value="1"/>
</dbReference>
<dbReference type="EMBL" id="JBHDIY010000002">
    <property type="protein sequence ID" value="MFL4469911.1"/>
    <property type="molecule type" value="Genomic_DNA"/>
</dbReference>
<evidence type="ECO:0000256" key="2">
    <source>
        <dbReference type="HAMAP-Rule" id="MF_00163"/>
    </source>
</evidence>
<name>A0ABW8US08_9RHOB</name>
<keyword evidence="2 3" id="KW-0378">Hydrolase</keyword>
<keyword evidence="4" id="KW-1185">Reference proteome</keyword>
<keyword evidence="2" id="KW-0479">Metal-binding</keyword>
<reference evidence="3 4" key="1">
    <citation type="submission" date="2024-08" db="EMBL/GenBank/DDBJ databases">
        <title>Tateyamaria sp. nov., isolated from marine algae.</title>
        <authorList>
            <person name="Choi B.J."/>
            <person name="Kim J.M."/>
            <person name="Lee J.K."/>
            <person name="Choi D.G."/>
            <person name="Bayburt H."/>
            <person name="Baek J.H."/>
            <person name="Han D.M."/>
            <person name="Jeon C.O."/>
        </authorList>
    </citation>
    <scope>NUCLEOTIDE SEQUENCE [LARGE SCALE GENOMIC DNA]</scope>
    <source>
        <strain evidence="3 4">KMU-156</strain>
    </source>
</reference>
<dbReference type="PANTHER" id="PTHR10458:SF22">
    <property type="entry name" value="PEPTIDE DEFORMYLASE"/>
    <property type="match status" value="1"/>
</dbReference>
<dbReference type="NCBIfam" id="TIGR00079">
    <property type="entry name" value="pept_deformyl"/>
    <property type="match status" value="1"/>
</dbReference>
<evidence type="ECO:0000256" key="1">
    <source>
        <dbReference type="ARBA" id="ARBA00010759"/>
    </source>
</evidence>
<dbReference type="Gene3D" id="3.90.45.10">
    <property type="entry name" value="Peptide deformylase"/>
    <property type="match status" value="1"/>
</dbReference>
<dbReference type="RefSeq" id="WP_407591805.1">
    <property type="nucleotide sequence ID" value="NZ_JBHDIY010000002.1"/>
</dbReference>
<proteinExistence type="inferred from homology"/>
<dbReference type="GO" id="GO:0042586">
    <property type="term" value="F:peptide deformylase activity"/>
    <property type="evidence" value="ECO:0007669"/>
    <property type="project" value="UniProtKB-EC"/>
</dbReference>
<accession>A0ABW8US08</accession>
<feature type="binding site" evidence="2">
    <location>
        <position position="140"/>
    </location>
    <ligand>
        <name>Fe cation</name>
        <dbReference type="ChEBI" id="CHEBI:24875"/>
    </ligand>
</feature>
<dbReference type="CDD" id="cd00487">
    <property type="entry name" value="Pep_deformylase"/>
    <property type="match status" value="1"/>
</dbReference>
<dbReference type="PIRSF" id="PIRSF004749">
    <property type="entry name" value="Pep_def"/>
    <property type="match status" value="1"/>
</dbReference>
<dbReference type="Proteomes" id="UP001627408">
    <property type="component" value="Unassembled WGS sequence"/>
</dbReference>
<evidence type="ECO:0000313" key="4">
    <source>
        <dbReference type="Proteomes" id="UP001627408"/>
    </source>
</evidence>
<gene>
    <name evidence="2 3" type="primary">def</name>
    <name evidence="3" type="ORF">ACERZ8_08560</name>
</gene>
<feature type="binding site" evidence="2">
    <location>
        <position position="94"/>
    </location>
    <ligand>
        <name>Fe cation</name>
        <dbReference type="ChEBI" id="CHEBI:24875"/>
    </ligand>
</feature>
<comment type="function">
    <text evidence="2">Removes the formyl group from the N-terminal Met of newly synthesized proteins. Requires at least a dipeptide for an efficient rate of reaction. N-terminal L-methionine is a prerequisite for activity but the enzyme has broad specificity at other positions.</text>
</comment>
<dbReference type="InterPro" id="IPR023635">
    <property type="entry name" value="Peptide_deformylase"/>
</dbReference>
<comment type="similarity">
    <text evidence="1 2">Belongs to the polypeptide deformylase family.</text>
</comment>
<feature type="active site" evidence="2">
    <location>
        <position position="137"/>
    </location>
</feature>
<evidence type="ECO:0000313" key="3">
    <source>
        <dbReference type="EMBL" id="MFL4469911.1"/>
    </source>
</evidence>
<dbReference type="HAMAP" id="MF_00163">
    <property type="entry name" value="Pep_deformylase"/>
    <property type="match status" value="1"/>
</dbReference>
<keyword evidence="2" id="KW-0648">Protein biosynthesis</keyword>
<protein>
    <recommendedName>
        <fullName evidence="2">Peptide deformylase</fullName>
        <shortName evidence="2">PDF</shortName>
        <ecNumber evidence="2">3.5.1.88</ecNumber>
    </recommendedName>
    <alternativeName>
        <fullName evidence="2">Polypeptide deformylase</fullName>
    </alternativeName>
</protein>
<comment type="cofactor">
    <cofactor evidence="2">
        <name>Fe(2+)</name>
        <dbReference type="ChEBI" id="CHEBI:29033"/>
    </cofactor>
    <text evidence="2">Binds 1 Fe(2+) ion.</text>
</comment>
<keyword evidence="2" id="KW-0408">Iron</keyword>
<comment type="caution">
    <text evidence="3">The sequence shown here is derived from an EMBL/GenBank/DDBJ whole genome shotgun (WGS) entry which is preliminary data.</text>
</comment>
<sequence length="165" mass="18112">MTLRPILTWPDDRLSVMCTPVEAITDDIRVLAADMLETMYAAPGRGLAAPQIGEMLRLFVMDATWKEGNADPMICINPDIISRSDTLSTAGEGCLSIPGVEAEVSRPSQVRMVWTDLSGRVHEEDLTGFVALCAQHELDHLDGIVTLDRVDEAQRADILSRYEAA</sequence>